<evidence type="ECO:0000259" key="9">
    <source>
        <dbReference type="PROSITE" id="PS50119"/>
    </source>
</evidence>
<dbReference type="PROSITE" id="PS50119">
    <property type="entry name" value="ZF_BBOX"/>
    <property type="match status" value="1"/>
</dbReference>
<dbReference type="SMART" id="SM00589">
    <property type="entry name" value="PRY"/>
    <property type="match status" value="1"/>
</dbReference>
<reference evidence="11" key="2">
    <citation type="submission" date="2025-09" db="UniProtKB">
        <authorList>
            <consortium name="Ensembl"/>
        </authorList>
    </citation>
    <scope>IDENTIFICATION</scope>
</reference>
<feature type="domain" description="B box-type" evidence="9">
    <location>
        <begin position="192"/>
        <end position="232"/>
    </location>
</feature>
<dbReference type="InterPro" id="IPR058030">
    <property type="entry name" value="TRIM8/14/16/25/29/45/65_CC"/>
</dbReference>
<dbReference type="CDD" id="cd19769">
    <property type="entry name" value="Bbox2_TRIM16-like"/>
    <property type="match status" value="1"/>
</dbReference>
<dbReference type="InterPro" id="IPR001870">
    <property type="entry name" value="B30.2/SPRY"/>
</dbReference>
<dbReference type="InterPro" id="IPR001841">
    <property type="entry name" value="Znf_RING"/>
</dbReference>
<keyword evidence="4" id="KW-0862">Zinc</keyword>
<feature type="domain" description="B30.2/SPRY" evidence="10">
    <location>
        <begin position="360"/>
        <end position="554"/>
    </location>
</feature>
<dbReference type="InterPro" id="IPR043136">
    <property type="entry name" value="B30.2/SPRY_sf"/>
</dbReference>
<evidence type="ECO:0000256" key="2">
    <source>
        <dbReference type="ARBA" id="ARBA00022723"/>
    </source>
</evidence>
<dbReference type="Gene3D" id="2.60.120.920">
    <property type="match status" value="1"/>
</dbReference>
<dbReference type="CDD" id="cd16040">
    <property type="entry name" value="SPRY_PRY_SNTX"/>
    <property type="match status" value="1"/>
</dbReference>
<dbReference type="PANTHER" id="PTHR25465">
    <property type="entry name" value="B-BOX DOMAIN CONTAINING"/>
    <property type="match status" value="1"/>
</dbReference>
<dbReference type="PROSITE" id="PS00518">
    <property type="entry name" value="ZF_RING_1"/>
    <property type="match status" value="1"/>
</dbReference>
<dbReference type="PANTHER" id="PTHR25465:SF5">
    <property type="entry name" value="E3 UBIQUITIN_ISG15 LIGASE TRIM25-RELATED"/>
    <property type="match status" value="1"/>
</dbReference>
<reference evidence="11" key="1">
    <citation type="submission" date="2025-08" db="UniProtKB">
        <authorList>
            <consortium name="Ensembl"/>
        </authorList>
    </citation>
    <scope>IDENTIFICATION</scope>
</reference>
<dbReference type="InterPro" id="IPR000315">
    <property type="entry name" value="Znf_B-box"/>
</dbReference>
<proteinExistence type="predicted"/>
<evidence type="ECO:0008006" key="13">
    <source>
        <dbReference type="Google" id="ProtNLM"/>
    </source>
</evidence>
<keyword evidence="12" id="KW-1185">Reference proteome</keyword>
<dbReference type="InterPro" id="IPR003877">
    <property type="entry name" value="SPRY_dom"/>
</dbReference>
<dbReference type="Pfam" id="PF00622">
    <property type="entry name" value="SPRY"/>
    <property type="match status" value="1"/>
</dbReference>
<dbReference type="SMART" id="SM00184">
    <property type="entry name" value="RING"/>
    <property type="match status" value="1"/>
</dbReference>
<dbReference type="PROSITE" id="PS50188">
    <property type="entry name" value="B302_SPRY"/>
    <property type="match status" value="1"/>
</dbReference>
<feature type="coiled-coil region" evidence="7">
    <location>
        <begin position="286"/>
        <end position="316"/>
    </location>
</feature>
<dbReference type="GeneTree" id="ENSGT01150000286899"/>
<dbReference type="GO" id="GO:0005737">
    <property type="term" value="C:cytoplasm"/>
    <property type="evidence" value="ECO:0007669"/>
    <property type="project" value="UniProtKB-ARBA"/>
</dbReference>
<keyword evidence="2" id="KW-0479">Metal-binding</keyword>
<dbReference type="Ensembl" id="ENSPKIT00000008180.1">
    <property type="protein sequence ID" value="ENSPKIP00000027412.1"/>
    <property type="gene ID" value="ENSPKIG00000009474.1"/>
</dbReference>
<dbReference type="GO" id="GO:0008270">
    <property type="term" value="F:zinc ion binding"/>
    <property type="evidence" value="ECO:0007669"/>
    <property type="project" value="UniProtKB-KW"/>
</dbReference>
<name>A0A3B3S9J0_9TELE</name>
<dbReference type="STRING" id="1676925.ENSPKIP00000027412"/>
<dbReference type="SMART" id="SM00449">
    <property type="entry name" value="SPRY"/>
    <property type="match status" value="1"/>
</dbReference>
<dbReference type="GO" id="GO:0045087">
    <property type="term" value="P:innate immune response"/>
    <property type="evidence" value="ECO:0007669"/>
    <property type="project" value="UniProtKB-KW"/>
</dbReference>
<keyword evidence="5" id="KW-0391">Immunity</keyword>
<dbReference type="SMART" id="SM00336">
    <property type="entry name" value="BBOX"/>
    <property type="match status" value="1"/>
</dbReference>
<evidence type="ECO:0000313" key="11">
    <source>
        <dbReference type="Ensembl" id="ENSPKIP00000027412.1"/>
    </source>
</evidence>
<keyword evidence="1" id="KW-0399">Innate immunity</keyword>
<evidence type="ECO:0000256" key="5">
    <source>
        <dbReference type="ARBA" id="ARBA00022859"/>
    </source>
</evidence>
<dbReference type="InterPro" id="IPR051051">
    <property type="entry name" value="E3_ubiq-ligase_TRIM/RNF"/>
</dbReference>
<accession>A0A3B3S9J0</accession>
<dbReference type="SUPFAM" id="SSF57845">
    <property type="entry name" value="B-box zinc-binding domain"/>
    <property type="match status" value="1"/>
</dbReference>
<keyword evidence="3 6" id="KW-0863">Zinc-finger</keyword>
<sequence length="554" mass="63316">MASLLCKTVQQFRNADEVLYKVPTVTQQPQELAQLHRIAHCQPLLHQKTKLNPISACGKMAEASSTLDQNQISCPICLDPLNDPVTTACGHSYCMSCIKDFWDQEDHTGVYSCPQCRQTFVPRPVLGRNIILAEVMESLKRDVECDVCTGRKHKAVKSCLVCLASYCETHLQPHYQSPAFKKHKLTDATGRLQDKVCSHHDKPLEVYCRTDQQCICYLCTMDEHKGHDTVSAAAGRAEKQVRPEMILYNLLNLFAMKMAFVLTYLSVSAMKTARSSLVWEWKEHVIDNARCCYNRLEKEINELKRRRSDLEQLSHTEDNINFLQVTEQLLYFGNKKTRVFKWMYVLICILNWSMSDNNGPINFIPINICVNETDLSDYLSLTLDPNTANRYLSLSEGNRKVTWGAEQPYPDHSERFDWWDQVLCKESLTGHAYWEAEWGGGGAEIGVTYKGIGRKGWSDDCRLGTNDKSWMLICSPFRYSVWHNNKETDIPIQPSGSRRVGVYLDWMADTLSFYRVSSEGLTLLHSFTSSFTAPLCPAFWVYYTNSSVSLCMLG</sequence>
<evidence type="ECO:0000256" key="6">
    <source>
        <dbReference type="PROSITE-ProRule" id="PRU00024"/>
    </source>
</evidence>
<dbReference type="Pfam" id="PF13765">
    <property type="entry name" value="PRY"/>
    <property type="match status" value="1"/>
</dbReference>
<evidence type="ECO:0000259" key="8">
    <source>
        <dbReference type="PROSITE" id="PS50089"/>
    </source>
</evidence>
<dbReference type="SUPFAM" id="SSF49899">
    <property type="entry name" value="Concanavalin A-like lectins/glucanases"/>
    <property type="match status" value="1"/>
</dbReference>
<evidence type="ECO:0000256" key="7">
    <source>
        <dbReference type="SAM" id="Coils"/>
    </source>
</evidence>
<protein>
    <recommendedName>
        <fullName evidence="13">Tripartite motif containing 25, like</fullName>
    </recommendedName>
</protein>
<dbReference type="SUPFAM" id="SSF57850">
    <property type="entry name" value="RING/U-box"/>
    <property type="match status" value="1"/>
</dbReference>
<dbReference type="InterPro" id="IPR003879">
    <property type="entry name" value="Butyrophylin_SPRY"/>
</dbReference>
<dbReference type="Gene3D" id="4.10.830.40">
    <property type="match status" value="1"/>
</dbReference>
<evidence type="ECO:0000256" key="3">
    <source>
        <dbReference type="ARBA" id="ARBA00022771"/>
    </source>
</evidence>
<organism evidence="11 12">
    <name type="scientific">Paramormyrops kingsleyae</name>
    <dbReference type="NCBI Taxonomy" id="1676925"/>
    <lineage>
        <taxon>Eukaryota</taxon>
        <taxon>Metazoa</taxon>
        <taxon>Chordata</taxon>
        <taxon>Craniata</taxon>
        <taxon>Vertebrata</taxon>
        <taxon>Euteleostomi</taxon>
        <taxon>Actinopterygii</taxon>
        <taxon>Neopterygii</taxon>
        <taxon>Teleostei</taxon>
        <taxon>Osteoglossocephala</taxon>
        <taxon>Osteoglossomorpha</taxon>
        <taxon>Osteoglossiformes</taxon>
        <taxon>Mormyridae</taxon>
        <taxon>Paramormyrops</taxon>
    </lineage>
</organism>
<dbReference type="Gene3D" id="3.30.160.60">
    <property type="entry name" value="Classic Zinc Finger"/>
    <property type="match status" value="1"/>
</dbReference>
<dbReference type="Gene3D" id="3.30.40.10">
    <property type="entry name" value="Zinc/RING finger domain, C3HC4 (zinc finger)"/>
    <property type="match status" value="1"/>
</dbReference>
<dbReference type="PRINTS" id="PR01407">
    <property type="entry name" value="BUTYPHLNCDUF"/>
</dbReference>
<evidence type="ECO:0000256" key="1">
    <source>
        <dbReference type="ARBA" id="ARBA00022588"/>
    </source>
</evidence>
<dbReference type="InterPro" id="IPR006574">
    <property type="entry name" value="PRY"/>
</dbReference>
<dbReference type="Pfam" id="PF00643">
    <property type="entry name" value="zf-B_box"/>
    <property type="match status" value="1"/>
</dbReference>
<evidence type="ECO:0000313" key="12">
    <source>
        <dbReference type="Proteomes" id="UP000261540"/>
    </source>
</evidence>
<dbReference type="PROSITE" id="PS50089">
    <property type="entry name" value="ZF_RING_2"/>
    <property type="match status" value="1"/>
</dbReference>
<dbReference type="AlphaFoldDB" id="A0A3B3S9J0"/>
<dbReference type="Pfam" id="PF15227">
    <property type="entry name" value="zf-C3HC4_4"/>
    <property type="match status" value="1"/>
</dbReference>
<dbReference type="Pfam" id="PF25600">
    <property type="entry name" value="TRIM_CC"/>
    <property type="match status" value="1"/>
</dbReference>
<evidence type="ECO:0000256" key="4">
    <source>
        <dbReference type="ARBA" id="ARBA00022833"/>
    </source>
</evidence>
<dbReference type="Proteomes" id="UP000261540">
    <property type="component" value="Unplaced"/>
</dbReference>
<dbReference type="InterPro" id="IPR017907">
    <property type="entry name" value="Znf_RING_CS"/>
</dbReference>
<dbReference type="InterPro" id="IPR013320">
    <property type="entry name" value="ConA-like_dom_sf"/>
</dbReference>
<evidence type="ECO:0000259" key="10">
    <source>
        <dbReference type="PROSITE" id="PS50188"/>
    </source>
</evidence>
<dbReference type="InterPro" id="IPR013083">
    <property type="entry name" value="Znf_RING/FYVE/PHD"/>
</dbReference>
<keyword evidence="7" id="KW-0175">Coiled coil</keyword>
<feature type="domain" description="RING-type" evidence="8">
    <location>
        <begin position="74"/>
        <end position="117"/>
    </location>
</feature>